<evidence type="ECO:0000259" key="5">
    <source>
        <dbReference type="PROSITE" id="PS51464"/>
    </source>
</evidence>
<keyword evidence="4" id="KW-0677">Repeat</keyword>
<comment type="caution">
    <text evidence="6">The sequence shown here is derived from an EMBL/GenBank/DDBJ whole genome shotgun (WGS) entry which is preliminary data.</text>
</comment>
<dbReference type="CDD" id="cd05008">
    <property type="entry name" value="SIS_GlmS_GlmD_1"/>
    <property type="match status" value="1"/>
</dbReference>
<dbReference type="EC" id="2.6.1.16" evidence="2"/>
<dbReference type="CDD" id="cd05009">
    <property type="entry name" value="SIS_GlmS_GlmD_2"/>
    <property type="match status" value="1"/>
</dbReference>
<name>A0A4R7DRU4_9FIRM</name>
<organism evidence="6 7">
    <name type="scientific">Halanaerobium congolense</name>
    <dbReference type="NCBI Taxonomy" id="54121"/>
    <lineage>
        <taxon>Bacteria</taxon>
        <taxon>Bacillati</taxon>
        <taxon>Bacillota</taxon>
        <taxon>Clostridia</taxon>
        <taxon>Halanaerobiales</taxon>
        <taxon>Halanaerobiaceae</taxon>
        <taxon>Halanaerobium</taxon>
    </lineage>
</organism>
<dbReference type="PANTHER" id="PTHR10937:SF0">
    <property type="entry name" value="GLUTAMINE--FRUCTOSE-6-PHOSPHATE TRANSAMINASE (ISOMERIZING)"/>
    <property type="match status" value="1"/>
</dbReference>
<evidence type="ECO:0000256" key="4">
    <source>
        <dbReference type="ARBA" id="ARBA00022737"/>
    </source>
</evidence>
<dbReference type="GO" id="GO:0006487">
    <property type="term" value="P:protein N-linked glycosylation"/>
    <property type="evidence" value="ECO:0007669"/>
    <property type="project" value="TreeGrafter"/>
</dbReference>
<evidence type="ECO:0000313" key="7">
    <source>
        <dbReference type="Proteomes" id="UP000295758"/>
    </source>
</evidence>
<evidence type="ECO:0000256" key="3">
    <source>
        <dbReference type="ARBA" id="ARBA00016090"/>
    </source>
</evidence>
<evidence type="ECO:0000256" key="2">
    <source>
        <dbReference type="ARBA" id="ARBA00012916"/>
    </source>
</evidence>
<dbReference type="PANTHER" id="PTHR10937">
    <property type="entry name" value="GLUCOSAMINE--FRUCTOSE-6-PHOSPHATE AMINOTRANSFERASE, ISOMERIZING"/>
    <property type="match status" value="1"/>
</dbReference>
<protein>
    <recommendedName>
        <fullName evidence="3">Glutamine--fructose-6-phosphate aminotransferase [isomerizing]</fullName>
        <ecNumber evidence="2">2.6.1.16</ecNumber>
    </recommendedName>
</protein>
<evidence type="ECO:0000256" key="1">
    <source>
        <dbReference type="ARBA" id="ARBA00001031"/>
    </source>
</evidence>
<dbReference type="InterPro" id="IPR001347">
    <property type="entry name" value="SIS_dom"/>
</dbReference>
<feature type="domain" description="SIS" evidence="5">
    <location>
        <begin position="36"/>
        <end position="174"/>
    </location>
</feature>
<sequence length="350" mass="39169">MSDPMIKDIKSQPKFLNTILTKYFDNPKYKKRLTEVVNYIENNDTPILFAGMGSSNYAAISAINILSNKGYLCLNPDIDEFIHYQMNSINENFTVIAISQSGKSAETKKLLEKLSDNTTIISITNDEDSPIANMSNFVLPIFAGEEATISTKTYTNSNYLLNIIAHLVDNNDSFDIQKQLDDIEIIDDFISQEKNAVHNLYNHLKSKDKWSFISRGDLLSTTFMGSLICQEGTGIQPTGYSGGAFRHGPLEITGENHGAIVFAHGDHTFNLLMKLTEEMAKNGSKIILLTDESYNNKSDNILLNKVPIVNRLLLPTIYAVIIQLFTRETALNRGRIPGVLNKISKVTEEE</sequence>
<evidence type="ECO:0000313" key="6">
    <source>
        <dbReference type="EMBL" id="TDS24317.1"/>
    </source>
</evidence>
<gene>
    <name evidence="6" type="ORF">BY453_1732</name>
</gene>
<proteinExistence type="predicted"/>
<dbReference type="InterPro" id="IPR046348">
    <property type="entry name" value="SIS_dom_sf"/>
</dbReference>
<accession>A0A4R7DRU4</accession>
<dbReference type="RefSeq" id="WP_133618587.1">
    <property type="nucleotide sequence ID" value="NZ_SOAA01000073.1"/>
</dbReference>
<dbReference type="GO" id="GO:0097367">
    <property type="term" value="F:carbohydrate derivative binding"/>
    <property type="evidence" value="ECO:0007669"/>
    <property type="project" value="InterPro"/>
</dbReference>
<reference evidence="6 7" key="1">
    <citation type="submission" date="2019-03" db="EMBL/GenBank/DDBJ databases">
        <title>Deep subsurface shale carbon reservoir microbial communities from Ohio and West Virginia, USA.</title>
        <authorList>
            <person name="Wrighton K."/>
        </authorList>
    </citation>
    <scope>NUCLEOTIDE SEQUENCE [LARGE SCALE GENOMIC DNA]</scope>
    <source>
        <strain evidence="6 7">UTICA-S4D12</strain>
    </source>
</reference>
<dbReference type="SUPFAM" id="SSF53697">
    <property type="entry name" value="SIS domain"/>
    <property type="match status" value="1"/>
</dbReference>
<dbReference type="InterPro" id="IPR035490">
    <property type="entry name" value="GlmS/FrlB_SIS"/>
</dbReference>
<comment type="catalytic activity">
    <reaction evidence="1">
        <text>D-fructose 6-phosphate + L-glutamine = D-glucosamine 6-phosphate + L-glutamate</text>
        <dbReference type="Rhea" id="RHEA:13237"/>
        <dbReference type="ChEBI" id="CHEBI:29985"/>
        <dbReference type="ChEBI" id="CHEBI:58359"/>
        <dbReference type="ChEBI" id="CHEBI:58725"/>
        <dbReference type="ChEBI" id="CHEBI:61527"/>
        <dbReference type="EC" id="2.6.1.16"/>
    </reaction>
</comment>
<dbReference type="GO" id="GO:0006002">
    <property type="term" value="P:fructose 6-phosphate metabolic process"/>
    <property type="evidence" value="ECO:0007669"/>
    <property type="project" value="TreeGrafter"/>
</dbReference>
<dbReference type="Pfam" id="PF01380">
    <property type="entry name" value="SIS"/>
    <property type="match status" value="2"/>
</dbReference>
<dbReference type="AlphaFoldDB" id="A0A4R7DRU4"/>
<dbReference type="EMBL" id="SOAA01000073">
    <property type="protein sequence ID" value="TDS24317.1"/>
    <property type="molecule type" value="Genomic_DNA"/>
</dbReference>
<dbReference type="Gene3D" id="3.40.50.10490">
    <property type="entry name" value="Glucose-6-phosphate isomerase like protein, domain 1"/>
    <property type="match status" value="2"/>
</dbReference>
<dbReference type="Proteomes" id="UP000295758">
    <property type="component" value="Unassembled WGS sequence"/>
</dbReference>
<dbReference type="InterPro" id="IPR035466">
    <property type="entry name" value="GlmS/AgaS_SIS"/>
</dbReference>
<dbReference type="PROSITE" id="PS51464">
    <property type="entry name" value="SIS"/>
    <property type="match status" value="1"/>
</dbReference>
<dbReference type="GO" id="GO:0004360">
    <property type="term" value="F:glutamine-fructose-6-phosphate transaminase (isomerizing) activity"/>
    <property type="evidence" value="ECO:0007669"/>
    <property type="project" value="UniProtKB-EC"/>
</dbReference>
<dbReference type="GO" id="GO:0006047">
    <property type="term" value="P:UDP-N-acetylglucosamine metabolic process"/>
    <property type="evidence" value="ECO:0007669"/>
    <property type="project" value="TreeGrafter"/>
</dbReference>